<dbReference type="SUPFAM" id="SSF100950">
    <property type="entry name" value="NagB/RpiA/CoA transferase-like"/>
    <property type="match status" value="1"/>
</dbReference>
<sequence length="217" mass="22934">MKILAGKDAVELIGKGATLMIGGFLGCGTPEFLIDEIIKSGKGGLTIIANDTAFPDKGIGKLIVNKLVKKVIVSHIGTNPETQRQMIEGEIEVELVPQGTLAERVRAGGVGLGGILTPTGVGTVVEDGKQIIVVGENRYLLELPLRADFAIIKAKRADYYGNLQFSLTARNFNPLMAMAADKVIAEVEEIVPVGSIPPDSVHVPGVFVDYVVVGRCG</sequence>
<reference evidence="2 3" key="1">
    <citation type="submission" date="2015-04" db="EMBL/GenBank/DDBJ databases">
        <title>Complete Genome Sequence of Kosmotoga pacifica SLHLJ1.</title>
        <authorList>
            <person name="Jiang L.J."/>
            <person name="Shao Z.Z."/>
            <person name="Jebbar M."/>
        </authorList>
    </citation>
    <scope>NUCLEOTIDE SEQUENCE [LARGE SCALE GENOMIC DNA]</scope>
    <source>
        <strain evidence="2 3">SLHLJ1</strain>
    </source>
</reference>
<dbReference type="GO" id="GO:0008410">
    <property type="term" value="F:CoA-transferase activity"/>
    <property type="evidence" value="ECO:0007669"/>
    <property type="project" value="InterPro"/>
</dbReference>
<protein>
    <submittedName>
        <fullName evidence="2">Branched-chain amino acid dehydrogenase</fullName>
    </submittedName>
</protein>
<gene>
    <name evidence="2" type="ORF">IX53_06415</name>
</gene>
<dbReference type="AlphaFoldDB" id="A0A0G2Z7E1"/>
<dbReference type="Pfam" id="PF01144">
    <property type="entry name" value="CoA_trans"/>
    <property type="match status" value="1"/>
</dbReference>
<dbReference type="InterPro" id="IPR037171">
    <property type="entry name" value="NagB/RpiA_transferase-like"/>
</dbReference>
<dbReference type="STRING" id="1330330.IX53_06415"/>
<dbReference type="OrthoDB" id="9777193at2"/>
<evidence type="ECO:0000256" key="1">
    <source>
        <dbReference type="ARBA" id="ARBA00022679"/>
    </source>
</evidence>
<dbReference type="InterPro" id="IPR004165">
    <property type="entry name" value="CoA_trans_fam_I"/>
</dbReference>
<dbReference type="Gene3D" id="3.40.1080.10">
    <property type="entry name" value="Glutaconate Coenzyme A-transferase"/>
    <property type="match status" value="1"/>
</dbReference>
<dbReference type="KEGG" id="kpf:IX53_06415"/>
<name>A0A0G2Z7E1_9BACT</name>
<dbReference type="RefSeq" id="WP_047754645.1">
    <property type="nucleotide sequence ID" value="NZ_CAJUHA010000003.1"/>
</dbReference>
<keyword evidence="1" id="KW-0808">Transferase</keyword>
<proteinExistence type="predicted"/>
<dbReference type="SMART" id="SM00882">
    <property type="entry name" value="CoA_trans"/>
    <property type="match status" value="1"/>
</dbReference>
<dbReference type="NCBIfam" id="TIGR02429">
    <property type="entry name" value="pcaI_scoA_fam"/>
    <property type="match status" value="1"/>
</dbReference>
<organism evidence="2 3">
    <name type="scientific">Kosmotoga pacifica</name>
    <dbReference type="NCBI Taxonomy" id="1330330"/>
    <lineage>
        <taxon>Bacteria</taxon>
        <taxon>Thermotogati</taxon>
        <taxon>Thermotogota</taxon>
        <taxon>Thermotogae</taxon>
        <taxon>Kosmotogales</taxon>
        <taxon>Kosmotogaceae</taxon>
        <taxon>Kosmotoga</taxon>
    </lineage>
</organism>
<evidence type="ECO:0000313" key="3">
    <source>
        <dbReference type="Proteomes" id="UP000035159"/>
    </source>
</evidence>
<dbReference type="Proteomes" id="UP000035159">
    <property type="component" value="Chromosome"/>
</dbReference>
<dbReference type="PATRIC" id="fig|1330330.3.peg.1299"/>
<evidence type="ECO:0000313" key="2">
    <source>
        <dbReference type="EMBL" id="AKI97510.1"/>
    </source>
</evidence>
<dbReference type="PROSITE" id="PS51257">
    <property type="entry name" value="PROKAR_LIPOPROTEIN"/>
    <property type="match status" value="1"/>
</dbReference>
<dbReference type="PANTHER" id="PTHR13707">
    <property type="entry name" value="KETOACID-COENZYME A TRANSFERASE"/>
    <property type="match status" value="1"/>
</dbReference>
<dbReference type="InterPro" id="IPR012792">
    <property type="entry name" value="3-oxoacid_CoA-transf_A"/>
</dbReference>
<dbReference type="EMBL" id="CP011232">
    <property type="protein sequence ID" value="AKI97510.1"/>
    <property type="molecule type" value="Genomic_DNA"/>
</dbReference>
<keyword evidence="3" id="KW-1185">Reference proteome</keyword>
<dbReference type="PANTHER" id="PTHR13707:SF60">
    <property type="entry name" value="ACETATE COA-TRANSFERASE SUBUNIT ALPHA"/>
    <property type="match status" value="1"/>
</dbReference>
<accession>A0A0G2Z7E1</accession>